<sequence>MATASSRTKRSAPVQEVHEDHRPTSERVLWQIMGNGGNGNVAGKKCASRCPGLYAVGRGEWSVGAGELRTMSVVPRTSVVREDKLALRRRAGPQVAGDEESLDTRERCHAYSCEGHITNVLLGAMGPMVWPRRKGSTLVQVWHAREQGTWPNQLQAASGSICPGTMDGTAVNGLDGLRQHGQRRGWGFGHIQLRIPGLLLFRSSHVHPRAASGQMDATSGAPFQLRRVRTARMSHAPTAASPFRHPSHAILVTTGGAPSPARPSASGVVHLARPPPRPLQQPPKLTAPILPLPRRRPSPPTPTAPSSRRRTSLPSHRPSPRAATTRFSRLLCPRLLHAVALFSWARVNLA</sequence>
<comment type="caution">
    <text evidence="1">The sequence shown here is derived from an EMBL/GenBank/DDBJ whole genome shotgun (WGS) entry which is preliminary data.</text>
</comment>
<keyword evidence="2" id="KW-1185">Reference proteome</keyword>
<organism evidence="1 2">
    <name type="scientific">Purpureocillium lilacinum</name>
    <name type="common">Paecilomyces lilacinus</name>
    <dbReference type="NCBI Taxonomy" id="33203"/>
    <lineage>
        <taxon>Eukaryota</taxon>
        <taxon>Fungi</taxon>
        <taxon>Dikarya</taxon>
        <taxon>Ascomycota</taxon>
        <taxon>Pezizomycotina</taxon>
        <taxon>Sordariomycetes</taxon>
        <taxon>Hypocreomycetidae</taxon>
        <taxon>Hypocreales</taxon>
        <taxon>Ophiocordycipitaceae</taxon>
        <taxon>Purpureocillium</taxon>
    </lineage>
</organism>
<dbReference type="EMBL" id="JBGNUJ010000002">
    <property type="protein sequence ID" value="KAL3963910.1"/>
    <property type="molecule type" value="Genomic_DNA"/>
</dbReference>
<reference evidence="1" key="1">
    <citation type="submission" date="2024-12" db="EMBL/GenBank/DDBJ databases">
        <title>Comparative genomics and development of molecular markers within Purpureocillium lilacinum and among Purpureocillium species.</title>
        <authorList>
            <person name="Yeh Z.-Y."/>
            <person name="Ni N.-T."/>
            <person name="Lo P.-H."/>
            <person name="Mushyakhwo K."/>
            <person name="Lin C.-F."/>
            <person name="Nai Y.-S."/>
        </authorList>
    </citation>
    <scope>NUCLEOTIDE SEQUENCE</scope>
    <source>
        <strain evidence="1">NCHU-NPUST-175</strain>
    </source>
</reference>
<protein>
    <submittedName>
        <fullName evidence="1">Uncharacterized protein</fullName>
    </submittedName>
</protein>
<name>A0ACC4E5J3_PURLI</name>
<evidence type="ECO:0000313" key="1">
    <source>
        <dbReference type="EMBL" id="KAL3963910.1"/>
    </source>
</evidence>
<accession>A0ACC4E5J3</accession>
<proteinExistence type="predicted"/>
<evidence type="ECO:0000313" key="2">
    <source>
        <dbReference type="Proteomes" id="UP001638806"/>
    </source>
</evidence>
<gene>
    <name evidence="1" type="ORF">ACCO45_000914</name>
</gene>
<dbReference type="Proteomes" id="UP001638806">
    <property type="component" value="Unassembled WGS sequence"/>
</dbReference>